<evidence type="ECO:0000313" key="5">
    <source>
        <dbReference type="Proteomes" id="UP000094444"/>
    </source>
</evidence>
<dbReference type="Proteomes" id="UP000094444">
    <property type="component" value="Unassembled WGS sequence"/>
</dbReference>
<feature type="domain" description="Chromo" evidence="3">
    <location>
        <begin position="448"/>
        <end position="501"/>
    </location>
</feature>
<feature type="region of interest" description="Disordered" evidence="2">
    <location>
        <begin position="130"/>
        <end position="194"/>
    </location>
</feature>
<feature type="region of interest" description="Disordered" evidence="2">
    <location>
        <begin position="1"/>
        <end position="59"/>
    </location>
</feature>
<dbReference type="EMBL" id="MAVT02001755">
    <property type="protein sequence ID" value="POS70186.1"/>
    <property type="molecule type" value="Genomic_DNA"/>
</dbReference>
<protein>
    <recommendedName>
        <fullName evidence="3">Chromo domain-containing protein</fullName>
    </recommendedName>
</protein>
<dbReference type="SUPFAM" id="SSF54160">
    <property type="entry name" value="Chromo domain-like"/>
    <property type="match status" value="1"/>
</dbReference>
<dbReference type="InterPro" id="IPR016197">
    <property type="entry name" value="Chromo-like_dom_sf"/>
</dbReference>
<dbReference type="GO" id="GO:0006338">
    <property type="term" value="P:chromatin remodeling"/>
    <property type="evidence" value="ECO:0007669"/>
    <property type="project" value="UniProtKB-ARBA"/>
</dbReference>
<gene>
    <name evidence="4" type="ORF">DHEL01_v211419</name>
</gene>
<evidence type="ECO:0000259" key="3">
    <source>
        <dbReference type="PROSITE" id="PS50013"/>
    </source>
</evidence>
<dbReference type="InParanoid" id="A0A2P5HIX6"/>
<evidence type="ECO:0000256" key="2">
    <source>
        <dbReference type="SAM" id="MobiDB-lite"/>
    </source>
</evidence>
<feature type="region of interest" description="Disordered" evidence="2">
    <location>
        <begin position="84"/>
        <end position="113"/>
    </location>
</feature>
<dbReference type="OrthoDB" id="5244640at2759"/>
<feature type="compositionally biased region" description="Basic and acidic residues" evidence="2">
    <location>
        <begin position="235"/>
        <end position="244"/>
    </location>
</feature>
<dbReference type="SMART" id="SM00298">
    <property type="entry name" value="CHROMO"/>
    <property type="match status" value="1"/>
</dbReference>
<proteinExistence type="predicted"/>
<dbReference type="InterPro" id="IPR000953">
    <property type="entry name" value="Chromo/chromo_shadow_dom"/>
</dbReference>
<accession>A0A2P5HIX6</accession>
<comment type="caution">
    <text evidence="4">The sequence shown here is derived from an EMBL/GenBank/DDBJ whole genome shotgun (WGS) entry which is preliminary data.</text>
</comment>
<feature type="compositionally biased region" description="Polar residues" evidence="2">
    <location>
        <begin position="426"/>
        <end position="438"/>
    </location>
</feature>
<sequence>MVPSISLENQVFYNAPPTGGQPRSQSPRPRHEGVQVALCTGQEPPRQGGPPAPSPVKVISDGECRFDAASLRVDEAFQLVPPGLQLDRDAGTSKTSNPACGGGSGMASRDNQRYEPLPVPAACRGLAFESAQDDSEEAEPRRPQTVASPSPSPPPLEVDSTHVRRHAQLGQQQTAPENFPAAPATLSPRPLPGLTDAMVQDVQASQRNIPSEAKEACSRDAGGAMLPAVEGSALRLEDGSHPEGRLTGVSLGDKRRGRQPGAKWKRPVADTGAILRRKRRRVSPRQDEIDTEDSGSEWDGRPLKRRTRTTQEPTRATAAGGDTSKFETENRGRWPRVDQDSVHALFAKFAELMFERADVTSALVNGVMVFQLRFKQDTYCSVHKDHVLSNSDTIHKPTLHSFCNGAGDPKDKRREPYNETIESRSRPTSQNESNNLSPLMSEDDQTEYEVQEILGFRKRGRGGQVCVRWAHFADPTWEPLKRFLGTEALLDYEKEHGQISG</sequence>
<dbReference type="Gene3D" id="2.40.50.40">
    <property type="match status" value="1"/>
</dbReference>
<evidence type="ECO:0000256" key="1">
    <source>
        <dbReference type="ARBA" id="ARBA00011353"/>
    </source>
</evidence>
<feature type="compositionally biased region" description="Polar residues" evidence="2">
    <location>
        <begin position="1"/>
        <end position="12"/>
    </location>
</feature>
<comment type="subunit">
    <text evidence="1">Component of the NuA4 histone acetyltransferase complex.</text>
</comment>
<keyword evidence="5" id="KW-1185">Reference proteome</keyword>
<feature type="compositionally biased region" description="Basic residues" evidence="2">
    <location>
        <begin position="255"/>
        <end position="266"/>
    </location>
</feature>
<dbReference type="AlphaFoldDB" id="A0A2P5HIX6"/>
<organism evidence="4 5">
    <name type="scientific">Diaporthe helianthi</name>
    <dbReference type="NCBI Taxonomy" id="158607"/>
    <lineage>
        <taxon>Eukaryota</taxon>
        <taxon>Fungi</taxon>
        <taxon>Dikarya</taxon>
        <taxon>Ascomycota</taxon>
        <taxon>Pezizomycotina</taxon>
        <taxon>Sordariomycetes</taxon>
        <taxon>Sordariomycetidae</taxon>
        <taxon>Diaporthales</taxon>
        <taxon>Diaporthaceae</taxon>
        <taxon>Diaporthe</taxon>
    </lineage>
</organism>
<name>A0A2P5HIX6_DIAHE</name>
<feature type="region of interest" description="Disordered" evidence="2">
    <location>
        <begin position="234"/>
        <end position="331"/>
    </location>
</feature>
<reference evidence="4" key="1">
    <citation type="submission" date="2017-09" db="EMBL/GenBank/DDBJ databases">
        <title>Polyketide synthases of a Diaporthe helianthi virulent isolate.</title>
        <authorList>
            <person name="Baroncelli R."/>
        </authorList>
    </citation>
    <scope>NUCLEOTIDE SEQUENCE [LARGE SCALE GENOMIC DNA]</scope>
    <source>
        <strain evidence="4">7/96</strain>
    </source>
</reference>
<feature type="compositionally biased region" description="Basic and acidic residues" evidence="2">
    <location>
        <begin position="408"/>
        <end position="425"/>
    </location>
</feature>
<evidence type="ECO:0000313" key="4">
    <source>
        <dbReference type="EMBL" id="POS70186.1"/>
    </source>
</evidence>
<feature type="region of interest" description="Disordered" evidence="2">
    <location>
        <begin position="399"/>
        <end position="444"/>
    </location>
</feature>
<dbReference type="PROSITE" id="PS50013">
    <property type="entry name" value="CHROMO_2"/>
    <property type="match status" value="1"/>
</dbReference>